<dbReference type="eggNOG" id="ENOG5030YSR">
    <property type="taxonomic scope" value="Bacteria"/>
</dbReference>
<accession>A5FES4</accession>
<evidence type="ECO:0000313" key="2">
    <source>
        <dbReference type="Proteomes" id="UP000006694"/>
    </source>
</evidence>
<reference evidence="1 2" key="1">
    <citation type="journal article" date="2009" name="Appl. Environ. Microbiol.">
        <title>Novel features of the polysaccharide-digesting gliding bacterium Flavobacterium johnsoniae as revealed by genome sequence analysis.</title>
        <authorList>
            <person name="McBride M.J."/>
            <person name="Xie G."/>
            <person name="Martens E.C."/>
            <person name="Lapidus A."/>
            <person name="Henrissat B."/>
            <person name="Rhodes R.G."/>
            <person name="Goltsman E."/>
            <person name="Wang W."/>
            <person name="Xu J."/>
            <person name="Hunnicutt D.W."/>
            <person name="Staroscik A.M."/>
            <person name="Hoover T.R."/>
            <person name="Cheng Y.Q."/>
            <person name="Stein J.L."/>
        </authorList>
    </citation>
    <scope>NUCLEOTIDE SEQUENCE [LARGE SCALE GENOMIC DNA]</scope>
    <source>
        <strain evidence="2">ATCC 17061 / DSM 2064 / JCM 8514 / BCRC 14874 / CCUG 350202 / NBRC 14942 / NCIMB 11054 / UW101</strain>
    </source>
</reference>
<name>A5FES4_FLAJ1</name>
<organism evidence="1 2">
    <name type="scientific">Flavobacterium johnsoniae (strain ATCC 17061 / DSM 2064 / JCM 8514 / BCRC 14874 / CCUG 350202 / NBRC 14942 / NCIMB 11054 / UW101)</name>
    <name type="common">Cytophaga johnsonae</name>
    <dbReference type="NCBI Taxonomy" id="376686"/>
    <lineage>
        <taxon>Bacteria</taxon>
        <taxon>Pseudomonadati</taxon>
        <taxon>Bacteroidota</taxon>
        <taxon>Flavobacteriia</taxon>
        <taxon>Flavobacteriales</taxon>
        <taxon>Flavobacteriaceae</taxon>
        <taxon>Flavobacterium</taxon>
    </lineage>
</organism>
<dbReference type="EMBL" id="CP000685">
    <property type="protein sequence ID" value="ABQ06298.1"/>
    <property type="molecule type" value="Genomic_DNA"/>
</dbReference>
<evidence type="ECO:0000313" key="1">
    <source>
        <dbReference type="EMBL" id="ABQ06298.1"/>
    </source>
</evidence>
<protein>
    <submittedName>
        <fullName evidence="1">Uncharacterized protein</fullName>
    </submittedName>
</protein>
<proteinExistence type="predicted"/>
<sequence length="92" mass="11259">MISLEKYLNFKTMSLPDELYNVKFAEYFESMRKMYLLDSRFKTMCDDYCESIVNAEIYKKKFEKNFRQKLECENLAKELEEEILFYIVRNSS</sequence>
<dbReference type="STRING" id="376686.Fjoh_3282"/>
<dbReference type="KEGG" id="fjo:Fjoh_3282"/>
<dbReference type="AlphaFoldDB" id="A5FES4"/>
<keyword evidence="2" id="KW-1185">Reference proteome</keyword>
<gene>
    <name evidence="1" type="ordered locus">Fjoh_3282</name>
</gene>
<dbReference type="HOGENOM" id="CLU_2408954_0_0_10"/>
<dbReference type="Proteomes" id="UP000006694">
    <property type="component" value="Chromosome"/>
</dbReference>